<evidence type="ECO:0000313" key="3">
    <source>
        <dbReference type="EMBL" id="OXM13429.1"/>
    </source>
</evidence>
<reference evidence="3 4" key="1">
    <citation type="submission" date="2017-07" db="EMBL/GenBank/DDBJ databases">
        <title>Paenibacillus herberti R33 genome sequencing and assembly.</title>
        <authorList>
            <person name="Su W."/>
        </authorList>
    </citation>
    <scope>NUCLEOTIDE SEQUENCE [LARGE SCALE GENOMIC DNA]</scope>
    <source>
        <strain evidence="3 4">R33</strain>
    </source>
</reference>
<evidence type="ECO:0000313" key="4">
    <source>
        <dbReference type="Proteomes" id="UP000215145"/>
    </source>
</evidence>
<protein>
    <submittedName>
        <fullName evidence="3">Copper amine oxidase</fullName>
    </submittedName>
</protein>
<proteinExistence type="predicted"/>
<keyword evidence="1" id="KW-0732">Signal</keyword>
<dbReference type="SUPFAM" id="SSF55383">
    <property type="entry name" value="Copper amine oxidase, domain N"/>
    <property type="match status" value="2"/>
</dbReference>
<feature type="domain" description="Copper amine oxidase-like N-terminal" evidence="2">
    <location>
        <begin position="437"/>
        <end position="544"/>
    </location>
</feature>
<feature type="signal peptide" evidence="1">
    <location>
        <begin position="1"/>
        <end position="29"/>
    </location>
</feature>
<dbReference type="EMBL" id="NMUQ01000003">
    <property type="protein sequence ID" value="OXM13429.1"/>
    <property type="molecule type" value="Genomic_DNA"/>
</dbReference>
<dbReference type="Pfam" id="PF07833">
    <property type="entry name" value="Cu_amine_oxidN1"/>
    <property type="match status" value="1"/>
</dbReference>
<sequence length="549" mass="58827">MNIKKVLAPVLTLALVAPAGIVASTPVSAKAAAMATVNTPAAELRASLDYLLSEHFALAVVAMTKAYDGAKDAPAALKALDQNAVDMLPAIESLYGKAGADEFGRIFRAHNQSTDELVKAVKMNNGDARKAAEAKISTFVDEFSSFLATATGNKLPKAAAMEALRLHEDQVQQVFNEYVAGDYADAYKAYREGYKTMFTVSKVLSGAIVAQMPEKFANTKPDTKAADLRSALNMLVSEHVSLAVLQMQKQFDGGKDSASLISVQAMNTADWKAAIVSLYGNAGGEGFEKLWTPDHINAQADYVTAVKNGDAAAKQAVQARINKFTQDFGAFLGTATGGNLPGAAASDALKKHEGQIQMTLDQYAVGNYDASYASSREGFKFVFGVGQALGGAIVTQMNDKFQETPAPTPMPTPTPTPVPSEPTMTTVWMKLNSKQLKVNNSTIQMDTTPVMWKGMTYIPLRFLSEGIGATVSYENKTKAVWVMAGDNKLGFWVNKNSYSMNNVTSKAPAVPVIDKNGRTLVPMRFIAELLNWNVMYNAKDGSITLTSAS</sequence>
<name>A0A229NUY8_9BACL</name>
<comment type="caution">
    <text evidence="3">The sequence shown here is derived from an EMBL/GenBank/DDBJ whole genome shotgun (WGS) entry which is preliminary data.</text>
</comment>
<dbReference type="Gene3D" id="3.30.457.10">
    <property type="entry name" value="Copper amine oxidase-like, N-terminal domain"/>
    <property type="match status" value="2"/>
</dbReference>
<dbReference type="Proteomes" id="UP000215145">
    <property type="component" value="Unassembled WGS sequence"/>
</dbReference>
<dbReference type="RefSeq" id="WP_089526135.1">
    <property type="nucleotide sequence ID" value="NZ_NMUQ01000003.1"/>
</dbReference>
<dbReference type="InterPro" id="IPR036582">
    <property type="entry name" value="Mao_N_sf"/>
</dbReference>
<organism evidence="3 4">
    <name type="scientific">Paenibacillus herberti</name>
    <dbReference type="NCBI Taxonomy" id="1619309"/>
    <lineage>
        <taxon>Bacteria</taxon>
        <taxon>Bacillati</taxon>
        <taxon>Bacillota</taxon>
        <taxon>Bacilli</taxon>
        <taxon>Bacillales</taxon>
        <taxon>Paenibacillaceae</taxon>
        <taxon>Paenibacillus</taxon>
    </lineage>
</organism>
<accession>A0A229NUY8</accession>
<feature type="chain" id="PRO_5039494880" evidence="1">
    <location>
        <begin position="30"/>
        <end position="549"/>
    </location>
</feature>
<gene>
    <name evidence="3" type="ORF">CGZ75_20470</name>
</gene>
<dbReference type="InterPro" id="IPR012854">
    <property type="entry name" value="Cu_amine_oxidase-like_N"/>
</dbReference>
<dbReference type="OrthoDB" id="2657432at2"/>
<keyword evidence="4" id="KW-1185">Reference proteome</keyword>
<dbReference type="AlphaFoldDB" id="A0A229NUY8"/>
<evidence type="ECO:0000259" key="2">
    <source>
        <dbReference type="Pfam" id="PF07833"/>
    </source>
</evidence>
<evidence type="ECO:0000256" key="1">
    <source>
        <dbReference type="SAM" id="SignalP"/>
    </source>
</evidence>